<sequence>MARASKFTAADRRAAVERAFEGTESPTSVASALGVHLTTLYRWAASDTTDDPGPAPTRLVHATQKLLEHSDYGDITVEAVAQHCGLAARTAFHHFPTKRDLFQAAVNDAATTLIDRMAARSEQATWPDDPLGQLRSFLHIAAAIIYDTPATHVLFRNIGVPRSEGTAEGWHTDFVVAIEQLLHRAADAGQIERYTDVAAAAQLVTGAMRGIHTAVFDGASPDVALDLVDRVPLLIPGPGPA</sequence>
<dbReference type="RefSeq" id="WP_204865960.1">
    <property type="nucleotide sequence ID" value="NZ_JAFBBK010000001.1"/>
</dbReference>
<dbReference type="PROSITE" id="PS50977">
    <property type="entry name" value="HTH_TETR_2"/>
    <property type="match status" value="1"/>
</dbReference>
<organism evidence="6 7">
    <name type="scientific">Rhodococcoides corynebacterioides</name>
    <dbReference type="NCBI Taxonomy" id="53972"/>
    <lineage>
        <taxon>Bacteria</taxon>
        <taxon>Bacillati</taxon>
        <taxon>Actinomycetota</taxon>
        <taxon>Actinomycetes</taxon>
        <taxon>Mycobacteriales</taxon>
        <taxon>Nocardiaceae</taxon>
        <taxon>Rhodococcoides</taxon>
    </lineage>
</organism>
<protein>
    <submittedName>
        <fullName evidence="6">AcrR family transcriptional regulator</fullName>
    </submittedName>
</protein>
<dbReference type="Gene3D" id="1.10.10.60">
    <property type="entry name" value="Homeodomain-like"/>
    <property type="match status" value="1"/>
</dbReference>
<name>A0ABS2KMZ8_9NOCA</name>
<dbReference type="EMBL" id="JAFBBK010000001">
    <property type="protein sequence ID" value="MBM7413349.1"/>
    <property type="molecule type" value="Genomic_DNA"/>
</dbReference>
<gene>
    <name evidence="6" type="ORF">JOE42_000082</name>
</gene>
<evidence type="ECO:0000256" key="4">
    <source>
        <dbReference type="PROSITE-ProRule" id="PRU00335"/>
    </source>
</evidence>
<accession>A0ABS2KMZ8</accession>
<dbReference type="InterPro" id="IPR036271">
    <property type="entry name" value="Tet_transcr_reg_TetR-rel_C_sf"/>
</dbReference>
<evidence type="ECO:0000256" key="1">
    <source>
        <dbReference type="ARBA" id="ARBA00023015"/>
    </source>
</evidence>
<dbReference type="Proteomes" id="UP000703038">
    <property type="component" value="Unassembled WGS sequence"/>
</dbReference>
<evidence type="ECO:0000313" key="6">
    <source>
        <dbReference type="EMBL" id="MBM7413349.1"/>
    </source>
</evidence>
<evidence type="ECO:0000313" key="7">
    <source>
        <dbReference type="Proteomes" id="UP000703038"/>
    </source>
</evidence>
<dbReference type="Pfam" id="PF01527">
    <property type="entry name" value="HTH_Tnp_1"/>
    <property type="match status" value="1"/>
</dbReference>
<dbReference type="PANTHER" id="PTHR30055">
    <property type="entry name" value="HTH-TYPE TRANSCRIPTIONAL REGULATOR RUTR"/>
    <property type="match status" value="1"/>
</dbReference>
<feature type="DNA-binding region" description="H-T-H motif" evidence="4">
    <location>
        <begin position="76"/>
        <end position="95"/>
    </location>
</feature>
<dbReference type="Pfam" id="PF00440">
    <property type="entry name" value="TetR_N"/>
    <property type="match status" value="1"/>
</dbReference>
<keyword evidence="2 4" id="KW-0238">DNA-binding</keyword>
<evidence type="ECO:0000256" key="3">
    <source>
        <dbReference type="ARBA" id="ARBA00023163"/>
    </source>
</evidence>
<evidence type="ECO:0000256" key="2">
    <source>
        <dbReference type="ARBA" id="ARBA00023125"/>
    </source>
</evidence>
<dbReference type="Gene3D" id="1.10.357.10">
    <property type="entry name" value="Tetracycline Repressor, domain 2"/>
    <property type="match status" value="1"/>
</dbReference>
<feature type="domain" description="HTH tetR-type" evidence="5">
    <location>
        <begin position="53"/>
        <end position="113"/>
    </location>
</feature>
<dbReference type="InterPro" id="IPR050109">
    <property type="entry name" value="HTH-type_TetR-like_transc_reg"/>
</dbReference>
<reference evidence="6 7" key="1">
    <citation type="submission" date="2021-01" db="EMBL/GenBank/DDBJ databases">
        <title>Genomics of switchgrass bacterial isolates.</title>
        <authorList>
            <person name="Shade A."/>
        </authorList>
    </citation>
    <scope>NUCLEOTIDE SEQUENCE [LARGE SCALE GENOMIC DNA]</scope>
    <source>
        <strain evidence="6 7">PvP111</strain>
    </source>
</reference>
<dbReference type="SUPFAM" id="SSF48498">
    <property type="entry name" value="Tetracyclin repressor-like, C-terminal domain"/>
    <property type="match status" value="1"/>
</dbReference>
<proteinExistence type="predicted"/>
<comment type="caution">
    <text evidence="6">The sequence shown here is derived from an EMBL/GenBank/DDBJ whole genome shotgun (WGS) entry which is preliminary data.</text>
</comment>
<dbReference type="InterPro" id="IPR002514">
    <property type="entry name" value="Transposase_8"/>
</dbReference>
<dbReference type="InterPro" id="IPR001647">
    <property type="entry name" value="HTH_TetR"/>
</dbReference>
<dbReference type="InterPro" id="IPR009057">
    <property type="entry name" value="Homeodomain-like_sf"/>
</dbReference>
<dbReference type="PANTHER" id="PTHR30055:SF234">
    <property type="entry name" value="HTH-TYPE TRANSCRIPTIONAL REGULATOR BETI"/>
    <property type="match status" value="1"/>
</dbReference>
<keyword evidence="1" id="KW-0805">Transcription regulation</keyword>
<dbReference type="SUPFAM" id="SSF46689">
    <property type="entry name" value="Homeodomain-like"/>
    <property type="match status" value="1"/>
</dbReference>
<keyword evidence="7" id="KW-1185">Reference proteome</keyword>
<evidence type="ECO:0000259" key="5">
    <source>
        <dbReference type="PROSITE" id="PS50977"/>
    </source>
</evidence>
<keyword evidence="3" id="KW-0804">Transcription</keyword>